<dbReference type="RefSeq" id="NP_045179.1">
    <property type="nucleotide sequence ID" value="NC_001840.1"/>
</dbReference>
<dbReference type="SUPFAM" id="SSF46561">
    <property type="entry name" value="Ribosomal protein L29 (L29p)"/>
    <property type="match status" value="1"/>
</dbReference>
<dbReference type="GO" id="GO:0006412">
    <property type="term" value="P:translation"/>
    <property type="evidence" value="ECO:0007669"/>
    <property type="project" value="InterPro"/>
</dbReference>
<dbReference type="InterPro" id="IPR036049">
    <property type="entry name" value="Ribosomal_uL29_sf"/>
</dbReference>
<protein>
    <recommendedName>
        <fullName evidence="2">50S ribosomal protein L29, chloroplastic</fullName>
    </recommendedName>
</protein>
<dbReference type="GO" id="GO:0003735">
    <property type="term" value="F:structural constituent of ribosome"/>
    <property type="evidence" value="ECO:0007669"/>
    <property type="project" value="InterPro"/>
</dbReference>
<dbReference type="EMBL" id="AF022186">
    <property type="protein sequence ID" value="AAF12915.1"/>
    <property type="molecule type" value="Genomic_DNA"/>
</dbReference>
<keyword evidence="1" id="KW-0934">Plastid</keyword>
<evidence type="ECO:0008006" key="2">
    <source>
        <dbReference type="Google" id="ProtNLM"/>
    </source>
</evidence>
<reference evidence="1" key="2">
    <citation type="journal article" date="2000" name="J. Mol. Evol.">
        <title>The structure and gene repertoire of an ancient red algal plastid genome.</title>
        <authorList>
            <person name="Glockner G."/>
            <person name="Rosenthal A."/>
            <person name="Valentin K."/>
        </authorList>
    </citation>
    <scope>NUCLEOTIDE SEQUENCE</scope>
    <source>
        <strain evidence="1">RK1</strain>
    </source>
</reference>
<dbReference type="GeneID" id="800157"/>
<accession>Q9TLU0</accession>
<sequence>MSLPKIKESQDLTISDLQRETSSVRKSLLILRLKKSARQQIKPHLFIHLHHKLSQLLMLQSIKSKYK</sequence>
<name>Q9TLU0_CYACA</name>
<organism evidence="1">
    <name type="scientific">Cyanidium caldarium</name>
    <name type="common">Red alga</name>
    <dbReference type="NCBI Taxonomy" id="2771"/>
    <lineage>
        <taxon>Eukaryota</taxon>
        <taxon>Rhodophyta</taxon>
        <taxon>Bangiophyceae</taxon>
        <taxon>Cyanidiales</taxon>
        <taxon>Cyanidiaceae</taxon>
        <taxon>Cyanidium</taxon>
    </lineage>
</organism>
<gene>
    <name evidence="1" type="primary">rpl29</name>
</gene>
<dbReference type="GO" id="GO:0005840">
    <property type="term" value="C:ribosome"/>
    <property type="evidence" value="ECO:0007669"/>
    <property type="project" value="InterPro"/>
</dbReference>
<keyword evidence="1" id="KW-0150">Chloroplast</keyword>
<proteinExistence type="predicted"/>
<dbReference type="AlphaFoldDB" id="Q9TLU0"/>
<geneLocation type="chloroplast" evidence="1"/>
<evidence type="ECO:0000313" key="1">
    <source>
        <dbReference type="EMBL" id="AAF12915.1"/>
    </source>
</evidence>
<reference evidence="1" key="1">
    <citation type="submission" date="1999-11" db="EMBL/GenBank/DDBJ databases">
        <authorList>
            <person name="Gloeckner G."/>
            <person name="Rosenthal A."/>
            <person name="Valentin K."/>
        </authorList>
    </citation>
    <scope>NUCLEOTIDE SEQUENCE</scope>
    <source>
        <strain evidence="1">RK1</strain>
    </source>
</reference>